<evidence type="ECO:0000256" key="8">
    <source>
        <dbReference type="ARBA" id="ARBA00022927"/>
    </source>
</evidence>
<keyword evidence="12" id="KW-0282">Flagellum</keyword>
<dbReference type="Pfam" id="PF02050">
    <property type="entry name" value="FliJ"/>
    <property type="match status" value="1"/>
</dbReference>
<evidence type="ECO:0000313" key="12">
    <source>
        <dbReference type="EMBL" id="RID97197.1"/>
    </source>
</evidence>
<dbReference type="GO" id="GO:0015031">
    <property type="term" value="P:protein transport"/>
    <property type="evidence" value="ECO:0007669"/>
    <property type="project" value="UniProtKB-KW"/>
</dbReference>
<evidence type="ECO:0000256" key="11">
    <source>
        <dbReference type="SAM" id="Coils"/>
    </source>
</evidence>
<dbReference type="PANTHER" id="PTHR38786:SF1">
    <property type="entry name" value="FLAGELLAR FLIJ PROTEIN"/>
    <property type="match status" value="1"/>
</dbReference>
<evidence type="ECO:0000256" key="1">
    <source>
        <dbReference type="ARBA" id="ARBA00004413"/>
    </source>
</evidence>
<dbReference type="GO" id="GO:0071973">
    <property type="term" value="P:bacterial-type flagellum-dependent cell motility"/>
    <property type="evidence" value="ECO:0007669"/>
    <property type="project" value="InterPro"/>
</dbReference>
<keyword evidence="12" id="KW-0966">Cell projection</keyword>
<dbReference type="Proteomes" id="UP000266302">
    <property type="component" value="Unassembled WGS sequence"/>
</dbReference>
<dbReference type="GO" id="GO:0044781">
    <property type="term" value="P:bacterial-type flagellum organization"/>
    <property type="evidence" value="ECO:0007669"/>
    <property type="project" value="UniProtKB-KW"/>
</dbReference>
<dbReference type="Gene3D" id="1.10.287.1700">
    <property type="match status" value="1"/>
</dbReference>
<evidence type="ECO:0000313" key="13">
    <source>
        <dbReference type="Proteomes" id="UP000266302"/>
    </source>
</evidence>
<dbReference type="NCBIfam" id="TIGR02473">
    <property type="entry name" value="flagell_FliJ"/>
    <property type="match status" value="1"/>
</dbReference>
<evidence type="ECO:0000256" key="5">
    <source>
        <dbReference type="ARBA" id="ARBA00022475"/>
    </source>
</evidence>
<evidence type="ECO:0000256" key="10">
    <source>
        <dbReference type="ARBA" id="ARBA00023225"/>
    </source>
</evidence>
<comment type="caution">
    <text evidence="12">The sequence shown here is derived from an EMBL/GenBank/DDBJ whole genome shotgun (WGS) entry which is preliminary data.</text>
</comment>
<evidence type="ECO:0000256" key="4">
    <source>
        <dbReference type="ARBA" id="ARBA00022448"/>
    </source>
</evidence>
<sequence>MNVKKSTLQIAVEMTARQRDGARHALQDARASAAAAEEQMEQLQVYARETESRWGMRSGAHVMPEVLFHHRHFMGRLEHAMEMQTKVLEDHARRVADGESTLLAAELRLATLKKLVAKRQREWALAEQRHEQKQTDERAQLALQLRLNVHQA</sequence>
<evidence type="ECO:0000256" key="7">
    <source>
        <dbReference type="ARBA" id="ARBA00022795"/>
    </source>
</evidence>
<protein>
    <recommendedName>
        <fullName evidence="3">Flagellar FliJ protein</fullName>
    </recommendedName>
</protein>
<name>A0A398C7J9_9BURK</name>
<dbReference type="InterPro" id="IPR053716">
    <property type="entry name" value="Flag_assembly_chemotaxis_eff"/>
</dbReference>
<comment type="subcellular location">
    <subcellularLocation>
        <location evidence="1">Cell membrane</location>
        <topology evidence="1">Peripheral membrane protein</topology>
        <orientation evidence="1">Cytoplasmic side</orientation>
    </subcellularLocation>
</comment>
<keyword evidence="11" id="KW-0175">Coiled coil</keyword>
<dbReference type="InterPro" id="IPR052570">
    <property type="entry name" value="FliJ"/>
</dbReference>
<comment type="similarity">
    <text evidence="2">Belongs to the FliJ family.</text>
</comment>
<keyword evidence="7" id="KW-1005">Bacterial flagellum biogenesis</keyword>
<reference evidence="12 13" key="1">
    <citation type="submission" date="2018-09" db="EMBL/GenBank/DDBJ databases">
        <title>Draft genome of Simplicispira sp. NY-02.</title>
        <authorList>
            <person name="Im W.T."/>
        </authorList>
    </citation>
    <scope>NUCLEOTIDE SEQUENCE [LARGE SCALE GENOMIC DNA]</scope>
    <source>
        <strain evidence="12 13">NY-02</strain>
    </source>
</reference>
<dbReference type="PANTHER" id="PTHR38786">
    <property type="entry name" value="FLAGELLAR FLIJ PROTEIN"/>
    <property type="match status" value="1"/>
</dbReference>
<evidence type="ECO:0000256" key="9">
    <source>
        <dbReference type="ARBA" id="ARBA00023136"/>
    </source>
</evidence>
<keyword evidence="13" id="KW-1185">Reference proteome</keyword>
<proteinExistence type="inferred from homology"/>
<evidence type="ECO:0000256" key="3">
    <source>
        <dbReference type="ARBA" id="ARBA00020392"/>
    </source>
</evidence>
<keyword evidence="9" id="KW-0472">Membrane</keyword>
<keyword evidence="10" id="KW-1006">Bacterial flagellum protein export</keyword>
<dbReference type="InterPro" id="IPR012823">
    <property type="entry name" value="Flagell_FliJ"/>
</dbReference>
<keyword evidence="4" id="KW-0813">Transport</keyword>
<dbReference type="GO" id="GO:0005886">
    <property type="term" value="C:plasma membrane"/>
    <property type="evidence" value="ECO:0007669"/>
    <property type="project" value="UniProtKB-SubCell"/>
</dbReference>
<dbReference type="EMBL" id="QXJC01000009">
    <property type="protein sequence ID" value="RID97197.1"/>
    <property type="molecule type" value="Genomic_DNA"/>
</dbReference>
<evidence type="ECO:0000256" key="6">
    <source>
        <dbReference type="ARBA" id="ARBA00022500"/>
    </source>
</evidence>
<evidence type="ECO:0000256" key="2">
    <source>
        <dbReference type="ARBA" id="ARBA00010004"/>
    </source>
</evidence>
<feature type="coiled-coil region" evidence="11">
    <location>
        <begin position="19"/>
        <end position="53"/>
    </location>
</feature>
<keyword evidence="5" id="KW-1003">Cell membrane</keyword>
<gene>
    <name evidence="12" type="primary">fliJ</name>
    <name evidence="12" type="ORF">D3F03_15165</name>
</gene>
<dbReference type="OrthoDB" id="9156338at2"/>
<accession>A0A398C7J9</accession>
<organism evidence="12 13">
    <name type="scientific">Simplicispira hankyongi</name>
    <dbReference type="NCBI Taxonomy" id="2315688"/>
    <lineage>
        <taxon>Bacteria</taxon>
        <taxon>Pseudomonadati</taxon>
        <taxon>Pseudomonadota</taxon>
        <taxon>Betaproteobacteria</taxon>
        <taxon>Burkholderiales</taxon>
        <taxon>Comamonadaceae</taxon>
        <taxon>Simplicispira</taxon>
    </lineage>
</organism>
<dbReference type="RefSeq" id="WP_119110280.1">
    <property type="nucleotide sequence ID" value="NZ_QXJC01000009.1"/>
</dbReference>
<dbReference type="AlphaFoldDB" id="A0A398C7J9"/>
<keyword evidence="6" id="KW-0145">Chemotaxis</keyword>
<keyword evidence="12" id="KW-0969">Cilium</keyword>
<dbReference type="GO" id="GO:0009288">
    <property type="term" value="C:bacterial-type flagellum"/>
    <property type="evidence" value="ECO:0007669"/>
    <property type="project" value="InterPro"/>
</dbReference>
<dbReference type="GO" id="GO:0006935">
    <property type="term" value="P:chemotaxis"/>
    <property type="evidence" value="ECO:0007669"/>
    <property type="project" value="UniProtKB-KW"/>
</dbReference>
<keyword evidence="8" id="KW-0653">Protein transport</keyword>